<proteinExistence type="predicted"/>
<keyword evidence="2" id="KW-1185">Reference proteome</keyword>
<dbReference type="RefSeq" id="YP_009812798.1">
    <property type="nucleotide sequence ID" value="NC_048070.1"/>
</dbReference>
<reference evidence="2" key="1">
    <citation type="submission" date="2018-08" db="EMBL/GenBank/DDBJ databases">
        <authorList>
            <person name="Pathak A."/>
            <person name="Staton O.A."/>
            <person name="Aldaher A.R."/>
            <person name="Baird K.M."/>
            <person name="Borah A."/>
            <person name="Haggard G.E."/>
            <person name="Meesala S."/>
            <person name="Nealy S.L."/>
            <person name="Ramdas R."/>
            <person name="Rocha M."/>
            <person name="Sristi D."/>
            <person name="Thukral S."/>
            <person name="Walls C.E."/>
            <person name="Waqas M."/>
            <person name="Williams M.R."/>
            <person name="Winters A.K."/>
            <person name="Sahawneh K.J."/>
            <person name="Monti D.L."/>
            <person name="Garlena R.A."/>
            <person name="Russell D.A."/>
            <person name="Pope W.H."/>
            <person name="Jacobs-Sera D."/>
            <person name="Hatfull G.F."/>
        </authorList>
    </citation>
    <scope>NUCLEOTIDE SEQUENCE [LARGE SCALE GENOMIC DNA]</scope>
</reference>
<evidence type="ECO:0000313" key="2">
    <source>
        <dbReference type="Proteomes" id="UP000281572"/>
    </source>
</evidence>
<name>A0A385UDB0_9CAUD</name>
<accession>A0A385UDB0</accession>
<protein>
    <submittedName>
        <fullName evidence="1">Uncharacterized protein</fullName>
    </submittedName>
</protein>
<sequence>MTNTPPPSSRPGMHPHLAHVALAGQPNHDWQERWEIRDEVQEQLDRLEKFDKHAYDYLFRNLEKWAIDGFPNFNPRKTDTDGLSAPCGRRLRRKLGPQRPWMCEAKTHETRVAKRPTRPPKAKRQWRMYFIDVTSVDGEPDHVMAGVHFAEKWVSNKKQDDNKVTKRQNQDMKAAATHALRWCPEVSRDYRRDDEFL</sequence>
<organism evidence="1 2">
    <name type="scientific">Corynebacterium phage Juicebox</name>
    <dbReference type="NCBI Taxonomy" id="2301600"/>
    <lineage>
        <taxon>Viruses</taxon>
        <taxon>Duplodnaviria</taxon>
        <taxon>Heunggongvirae</taxon>
        <taxon>Uroviricota</taxon>
        <taxon>Caudoviricetes</taxon>
        <taxon>Juiceboxvirus</taxon>
        <taxon>Juiceboxvirus juicebox</taxon>
    </lineage>
</organism>
<dbReference type="EMBL" id="MH727550">
    <property type="protein sequence ID" value="AYB69458.1"/>
    <property type="molecule type" value="Genomic_DNA"/>
</dbReference>
<evidence type="ECO:0000313" key="1">
    <source>
        <dbReference type="EMBL" id="AYB69458.1"/>
    </source>
</evidence>
<gene>
    <name evidence="1" type="primary">29</name>
    <name evidence="1" type="ORF">JUICEBOX_29</name>
</gene>
<dbReference type="Proteomes" id="UP000281572">
    <property type="component" value="Segment"/>
</dbReference>
<dbReference type="KEGG" id="vg:55003870"/>
<dbReference type="GeneID" id="55003870"/>